<dbReference type="HOGENOM" id="CLU_2985415_0_0_1"/>
<sequence length="58" mass="6519">MRMSRWSTARRPAMTVRRTCQGSTSPGENRPSVMASLTTTRRRWVVAPKDLQGPEASD</sequence>
<dbReference type="PaxDb" id="55529-EKX37538"/>
<feature type="region of interest" description="Disordered" evidence="1">
    <location>
        <begin position="1"/>
        <end position="38"/>
    </location>
</feature>
<evidence type="ECO:0000313" key="3">
    <source>
        <dbReference type="EnsemblProtists" id="EKX37538"/>
    </source>
</evidence>
<accession>L1IMN5</accession>
<feature type="non-terminal residue" evidence="2">
    <location>
        <position position="58"/>
    </location>
</feature>
<organism evidence="2">
    <name type="scientific">Guillardia theta (strain CCMP2712)</name>
    <name type="common">Cryptophyte</name>
    <dbReference type="NCBI Taxonomy" id="905079"/>
    <lineage>
        <taxon>Eukaryota</taxon>
        <taxon>Cryptophyceae</taxon>
        <taxon>Pyrenomonadales</taxon>
        <taxon>Geminigeraceae</taxon>
        <taxon>Guillardia</taxon>
    </lineage>
</organism>
<evidence type="ECO:0000256" key="1">
    <source>
        <dbReference type="SAM" id="MobiDB-lite"/>
    </source>
</evidence>
<dbReference type="EnsemblProtists" id="EKX37538">
    <property type="protein sequence ID" value="EKX37538"/>
    <property type="gene ID" value="GUITHDRAFT_154958"/>
</dbReference>
<dbReference type="AlphaFoldDB" id="L1IMN5"/>
<gene>
    <name evidence="2" type="ORF">GUITHDRAFT_154958</name>
</gene>
<proteinExistence type="predicted"/>
<evidence type="ECO:0000313" key="2">
    <source>
        <dbReference type="EMBL" id="EKX37538.1"/>
    </source>
</evidence>
<dbReference type="KEGG" id="gtt:GUITHDRAFT_154958"/>
<dbReference type="Proteomes" id="UP000011087">
    <property type="component" value="Unassembled WGS sequence"/>
</dbReference>
<feature type="compositionally biased region" description="Polar residues" evidence="1">
    <location>
        <begin position="18"/>
        <end position="27"/>
    </location>
</feature>
<dbReference type="GeneID" id="17294226"/>
<reference evidence="3" key="3">
    <citation type="submission" date="2016-03" db="UniProtKB">
        <authorList>
            <consortium name="EnsemblProtists"/>
        </authorList>
    </citation>
    <scope>IDENTIFICATION</scope>
</reference>
<dbReference type="EMBL" id="JH993058">
    <property type="protein sequence ID" value="EKX37538.1"/>
    <property type="molecule type" value="Genomic_DNA"/>
</dbReference>
<evidence type="ECO:0000313" key="4">
    <source>
        <dbReference type="Proteomes" id="UP000011087"/>
    </source>
</evidence>
<keyword evidence="4" id="KW-1185">Reference proteome</keyword>
<dbReference type="RefSeq" id="XP_005824518.1">
    <property type="nucleotide sequence ID" value="XM_005824461.1"/>
</dbReference>
<reference evidence="2 4" key="1">
    <citation type="journal article" date="2012" name="Nature">
        <title>Algal genomes reveal evolutionary mosaicism and the fate of nucleomorphs.</title>
        <authorList>
            <consortium name="DOE Joint Genome Institute"/>
            <person name="Curtis B.A."/>
            <person name="Tanifuji G."/>
            <person name="Burki F."/>
            <person name="Gruber A."/>
            <person name="Irimia M."/>
            <person name="Maruyama S."/>
            <person name="Arias M.C."/>
            <person name="Ball S.G."/>
            <person name="Gile G.H."/>
            <person name="Hirakawa Y."/>
            <person name="Hopkins J.F."/>
            <person name="Kuo A."/>
            <person name="Rensing S.A."/>
            <person name="Schmutz J."/>
            <person name="Symeonidi A."/>
            <person name="Elias M."/>
            <person name="Eveleigh R.J."/>
            <person name="Herman E.K."/>
            <person name="Klute M.J."/>
            <person name="Nakayama T."/>
            <person name="Obornik M."/>
            <person name="Reyes-Prieto A."/>
            <person name="Armbrust E.V."/>
            <person name="Aves S.J."/>
            <person name="Beiko R.G."/>
            <person name="Coutinho P."/>
            <person name="Dacks J.B."/>
            <person name="Durnford D.G."/>
            <person name="Fast N.M."/>
            <person name="Green B.R."/>
            <person name="Grisdale C.J."/>
            <person name="Hempel F."/>
            <person name="Henrissat B."/>
            <person name="Hoppner M.P."/>
            <person name="Ishida K."/>
            <person name="Kim E."/>
            <person name="Koreny L."/>
            <person name="Kroth P.G."/>
            <person name="Liu Y."/>
            <person name="Malik S.B."/>
            <person name="Maier U.G."/>
            <person name="McRose D."/>
            <person name="Mock T."/>
            <person name="Neilson J.A."/>
            <person name="Onodera N.T."/>
            <person name="Poole A.M."/>
            <person name="Pritham E.J."/>
            <person name="Richards T.A."/>
            <person name="Rocap G."/>
            <person name="Roy S.W."/>
            <person name="Sarai C."/>
            <person name="Schaack S."/>
            <person name="Shirato S."/>
            <person name="Slamovits C.H."/>
            <person name="Spencer D.F."/>
            <person name="Suzuki S."/>
            <person name="Worden A.Z."/>
            <person name="Zauner S."/>
            <person name="Barry K."/>
            <person name="Bell C."/>
            <person name="Bharti A.K."/>
            <person name="Crow J.A."/>
            <person name="Grimwood J."/>
            <person name="Kramer R."/>
            <person name="Lindquist E."/>
            <person name="Lucas S."/>
            <person name="Salamov A."/>
            <person name="McFadden G.I."/>
            <person name="Lane C.E."/>
            <person name="Keeling P.J."/>
            <person name="Gray M.W."/>
            <person name="Grigoriev I.V."/>
            <person name="Archibald J.M."/>
        </authorList>
    </citation>
    <scope>NUCLEOTIDE SEQUENCE</scope>
    <source>
        <strain evidence="2 4">CCMP2712</strain>
    </source>
</reference>
<name>L1IMN5_GUITC</name>
<reference evidence="4" key="2">
    <citation type="submission" date="2012-11" db="EMBL/GenBank/DDBJ databases">
        <authorList>
            <person name="Kuo A."/>
            <person name="Curtis B.A."/>
            <person name="Tanifuji G."/>
            <person name="Burki F."/>
            <person name="Gruber A."/>
            <person name="Irimia M."/>
            <person name="Maruyama S."/>
            <person name="Arias M.C."/>
            <person name="Ball S.G."/>
            <person name="Gile G.H."/>
            <person name="Hirakawa Y."/>
            <person name="Hopkins J.F."/>
            <person name="Rensing S.A."/>
            <person name="Schmutz J."/>
            <person name="Symeonidi A."/>
            <person name="Elias M."/>
            <person name="Eveleigh R.J."/>
            <person name="Herman E.K."/>
            <person name="Klute M.J."/>
            <person name="Nakayama T."/>
            <person name="Obornik M."/>
            <person name="Reyes-Prieto A."/>
            <person name="Armbrust E.V."/>
            <person name="Aves S.J."/>
            <person name="Beiko R.G."/>
            <person name="Coutinho P."/>
            <person name="Dacks J.B."/>
            <person name="Durnford D.G."/>
            <person name="Fast N.M."/>
            <person name="Green B.R."/>
            <person name="Grisdale C."/>
            <person name="Hempe F."/>
            <person name="Henrissat B."/>
            <person name="Hoppner M.P."/>
            <person name="Ishida K.-I."/>
            <person name="Kim E."/>
            <person name="Koreny L."/>
            <person name="Kroth P.G."/>
            <person name="Liu Y."/>
            <person name="Malik S.-B."/>
            <person name="Maier U.G."/>
            <person name="McRose D."/>
            <person name="Mock T."/>
            <person name="Neilson J.A."/>
            <person name="Onodera N.T."/>
            <person name="Poole A.M."/>
            <person name="Pritham E.J."/>
            <person name="Richards T.A."/>
            <person name="Rocap G."/>
            <person name="Roy S.W."/>
            <person name="Sarai C."/>
            <person name="Schaack S."/>
            <person name="Shirato S."/>
            <person name="Slamovits C.H."/>
            <person name="Spencer D.F."/>
            <person name="Suzuki S."/>
            <person name="Worden A.Z."/>
            <person name="Zauner S."/>
            <person name="Barry K."/>
            <person name="Bell C."/>
            <person name="Bharti A.K."/>
            <person name="Crow J.A."/>
            <person name="Grimwood J."/>
            <person name="Kramer R."/>
            <person name="Lindquist E."/>
            <person name="Lucas S."/>
            <person name="Salamov A."/>
            <person name="McFadden G.I."/>
            <person name="Lane C.E."/>
            <person name="Keeling P.J."/>
            <person name="Gray M.W."/>
            <person name="Grigoriev I.V."/>
            <person name="Archibald J.M."/>
        </authorList>
    </citation>
    <scope>NUCLEOTIDE SEQUENCE</scope>
    <source>
        <strain evidence="4">CCMP2712</strain>
    </source>
</reference>
<protein>
    <submittedName>
        <fullName evidence="2 3">Uncharacterized protein</fullName>
    </submittedName>
</protein>